<dbReference type="OrthoDB" id="369398at2"/>
<dbReference type="CDD" id="cd00211">
    <property type="entry name" value="PTS_IIA_fru"/>
    <property type="match status" value="1"/>
</dbReference>
<evidence type="ECO:0000313" key="13">
    <source>
        <dbReference type="Proteomes" id="UP000199006"/>
    </source>
</evidence>
<evidence type="ECO:0000256" key="3">
    <source>
        <dbReference type="ARBA" id="ARBA00022490"/>
    </source>
</evidence>
<evidence type="ECO:0000313" key="12">
    <source>
        <dbReference type="EMBL" id="SFL41336.1"/>
    </source>
</evidence>
<comment type="subcellular location">
    <subcellularLocation>
        <location evidence="1">Cytoplasm</location>
    </subcellularLocation>
</comment>
<evidence type="ECO:0000256" key="6">
    <source>
        <dbReference type="ARBA" id="ARBA00022683"/>
    </source>
</evidence>
<gene>
    <name evidence="12" type="ORF">SAMN02983006_01083</name>
</gene>
<dbReference type="SUPFAM" id="SSF55804">
    <property type="entry name" value="Phoshotransferase/anion transport protein"/>
    <property type="match status" value="1"/>
</dbReference>
<dbReference type="GO" id="GO:0009401">
    <property type="term" value="P:phosphoenolpyruvate-dependent sugar phosphotransferase system"/>
    <property type="evidence" value="ECO:0007669"/>
    <property type="project" value="UniProtKB-KW"/>
</dbReference>
<dbReference type="GO" id="GO:0016301">
    <property type="term" value="F:kinase activity"/>
    <property type="evidence" value="ECO:0007669"/>
    <property type="project" value="UniProtKB-KW"/>
</dbReference>
<dbReference type="EMBL" id="FOTI01000011">
    <property type="protein sequence ID" value="SFL41336.1"/>
    <property type="molecule type" value="Genomic_DNA"/>
</dbReference>
<dbReference type="PROSITE" id="PS51094">
    <property type="entry name" value="PTS_EIIA_TYPE_2"/>
    <property type="match status" value="1"/>
</dbReference>
<dbReference type="InterPro" id="IPR051351">
    <property type="entry name" value="Ascorbate-PTS_EIIA_comp"/>
</dbReference>
<keyword evidence="2" id="KW-0813">Transport</keyword>
<dbReference type="Proteomes" id="UP000199006">
    <property type="component" value="Unassembled WGS sequence"/>
</dbReference>
<evidence type="ECO:0000256" key="1">
    <source>
        <dbReference type="ARBA" id="ARBA00004496"/>
    </source>
</evidence>
<evidence type="ECO:0000256" key="2">
    <source>
        <dbReference type="ARBA" id="ARBA00022448"/>
    </source>
</evidence>
<keyword evidence="3" id="KW-0963">Cytoplasm</keyword>
<dbReference type="PANTHER" id="PTHR36203:SF1">
    <property type="entry name" value="ASCORBATE-SPECIFIC PTS SYSTEM EIIA COMPONENT"/>
    <property type="match status" value="1"/>
</dbReference>
<feature type="domain" description="PTS EIIA type-2" evidence="11">
    <location>
        <begin position="4"/>
        <end position="147"/>
    </location>
</feature>
<accession>A0A1I4HIW9</accession>
<evidence type="ECO:0000256" key="9">
    <source>
        <dbReference type="ARBA" id="ARBA00041175"/>
    </source>
</evidence>
<keyword evidence="7" id="KW-0418">Kinase</keyword>
<dbReference type="PANTHER" id="PTHR36203">
    <property type="entry name" value="ASCORBATE-SPECIFIC PTS SYSTEM EIIA COMPONENT"/>
    <property type="match status" value="1"/>
</dbReference>
<keyword evidence="13" id="KW-1185">Reference proteome</keyword>
<dbReference type="InterPro" id="IPR002178">
    <property type="entry name" value="PTS_EIIA_type-2_dom"/>
</dbReference>
<evidence type="ECO:0000256" key="7">
    <source>
        <dbReference type="ARBA" id="ARBA00022777"/>
    </source>
</evidence>
<organism evidence="12 13">
    <name type="scientific">Halanaerobium salsuginis</name>
    <dbReference type="NCBI Taxonomy" id="29563"/>
    <lineage>
        <taxon>Bacteria</taxon>
        <taxon>Bacillati</taxon>
        <taxon>Bacillota</taxon>
        <taxon>Clostridia</taxon>
        <taxon>Halanaerobiales</taxon>
        <taxon>Halanaerobiaceae</taxon>
        <taxon>Halanaerobium</taxon>
    </lineage>
</organism>
<name>A0A1I4HIW9_9FIRM</name>
<proteinExistence type="predicted"/>
<reference evidence="12 13" key="1">
    <citation type="submission" date="2016-10" db="EMBL/GenBank/DDBJ databases">
        <authorList>
            <person name="de Groot N.N."/>
        </authorList>
    </citation>
    <scope>NUCLEOTIDE SEQUENCE [LARGE SCALE GENOMIC DNA]</scope>
    <source>
        <strain evidence="12 13">ATCC 51327</strain>
    </source>
</reference>
<evidence type="ECO:0000259" key="11">
    <source>
        <dbReference type="PROSITE" id="PS51094"/>
    </source>
</evidence>
<keyword evidence="5 12" id="KW-0808">Transferase</keyword>
<dbReference type="STRING" id="29563.SAMN02983006_01083"/>
<evidence type="ECO:0000256" key="5">
    <source>
        <dbReference type="ARBA" id="ARBA00022679"/>
    </source>
</evidence>
<evidence type="ECO:0000256" key="8">
    <source>
        <dbReference type="ARBA" id="ARBA00037387"/>
    </source>
</evidence>
<protein>
    <recommendedName>
        <fullName evidence="9">Ascorbate-specific PTS system EIIA component</fullName>
    </recommendedName>
    <alternativeName>
        <fullName evidence="10">Ascorbate-specific phosphotransferase enzyme IIA component</fullName>
    </alternativeName>
</protein>
<dbReference type="GO" id="GO:0005737">
    <property type="term" value="C:cytoplasm"/>
    <property type="evidence" value="ECO:0007669"/>
    <property type="project" value="UniProtKB-SubCell"/>
</dbReference>
<comment type="function">
    <text evidence="8">The phosphoenolpyruvate-dependent sugar phosphotransferase system (sugar PTS), a major carbohydrate active transport system, catalyzes the phosphorylation of incoming sugar substrates concomitantly with their translocation across the cell membrane. The enzyme II UlaABC PTS system is involved in ascorbate transport.</text>
</comment>
<dbReference type="Pfam" id="PF00359">
    <property type="entry name" value="PTS_EIIA_2"/>
    <property type="match status" value="1"/>
</dbReference>
<dbReference type="InterPro" id="IPR016152">
    <property type="entry name" value="PTrfase/Anion_transptr"/>
</dbReference>
<sequence>MILDLLTEGRIAIKIKAANWQEVVQTAGQLLLVDNLITEKYIEAMQKSIIENGPYVVIGKGIALLHARPEDGVKKLGMSLVTLAEPVNFGNKNNDPVKIAFAFGAVDDKQHVKAISELSTVLMADNAVNKIAVIEKPASILNYMEKIIASENYQK</sequence>
<dbReference type="Gene3D" id="3.40.930.10">
    <property type="entry name" value="Mannitol-specific EII, Chain A"/>
    <property type="match status" value="1"/>
</dbReference>
<evidence type="ECO:0000256" key="10">
    <source>
        <dbReference type="ARBA" id="ARBA00042072"/>
    </source>
</evidence>
<dbReference type="RefSeq" id="WP_089860779.1">
    <property type="nucleotide sequence ID" value="NZ_FOTI01000011.1"/>
</dbReference>
<keyword evidence="4" id="KW-0597">Phosphoprotein</keyword>
<dbReference type="AlphaFoldDB" id="A0A1I4HIW9"/>
<keyword evidence="6" id="KW-0598">Phosphotransferase system</keyword>
<evidence type="ECO:0000256" key="4">
    <source>
        <dbReference type="ARBA" id="ARBA00022553"/>
    </source>
</evidence>